<reference evidence="4 5" key="1">
    <citation type="submission" date="2019-05" db="EMBL/GenBank/DDBJ databases">
        <title>Panacibacter sp. strain 17mud1-8 Genome sequencing and assembly.</title>
        <authorList>
            <person name="Chhetri G."/>
        </authorList>
    </citation>
    <scope>NUCLEOTIDE SEQUENCE [LARGE SCALE GENOMIC DNA]</scope>
    <source>
        <strain evidence="4 5">17mud1-8</strain>
    </source>
</reference>
<dbReference type="PANTHER" id="PTHR35848:SF6">
    <property type="entry name" value="CUPIN TYPE-2 DOMAIN-CONTAINING PROTEIN"/>
    <property type="match status" value="1"/>
</dbReference>
<organism evidence="4 5">
    <name type="scientific">Ilyomonas limi</name>
    <dbReference type="NCBI Taxonomy" id="2575867"/>
    <lineage>
        <taxon>Bacteria</taxon>
        <taxon>Pseudomonadati</taxon>
        <taxon>Bacteroidota</taxon>
        <taxon>Chitinophagia</taxon>
        <taxon>Chitinophagales</taxon>
        <taxon>Chitinophagaceae</taxon>
        <taxon>Ilyomonas</taxon>
    </lineage>
</organism>
<protein>
    <submittedName>
        <fullName evidence="4">Cupin domain-containing protein</fullName>
    </submittedName>
</protein>
<evidence type="ECO:0000259" key="3">
    <source>
        <dbReference type="Pfam" id="PF07883"/>
    </source>
</evidence>
<dbReference type="EMBL" id="SZQL01000007">
    <property type="protein sequence ID" value="TKK68587.1"/>
    <property type="molecule type" value="Genomic_DNA"/>
</dbReference>
<keyword evidence="1" id="KW-0479">Metal-binding</keyword>
<accession>A0A4U3L4T2</accession>
<comment type="caution">
    <text evidence="4">The sequence shown here is derived from an EMBL/GenBank/DDBJ whole genome shotgun (WGS) entry which is preliminary data.</text>
</comment>
<dbReference type="Gene3D" id="2.60.120.10">
    <property type="entry name" value="Jelly Rolls"/>
    <property type="match status" value="1"/>
</dbReference>
<dbReference type="InterPro" id="IPR011051">
    <property type="entry name" value="RmlC_Cupin_sf"/>
</dbReference>
<dbReference type="InterPro" id="IPR051610">
    <property type="entry name" value="GPI/OXD"/>
</dbReference>
<feature type="domain" description="Cupin type-2" evidence="3">
    <location>
        <begin position="76"/>
        <end position="139"/>
    </location>
</feature>
<dbReference type="AlphaFoldDB" id="A0A4U3L4T2"/>
<gene>
    <name evidence="4" type="ORF">FC093_10725</name>
</gene>
<dbReference type="OrthoDB" id="9797047at2"/>
<dbReference type="GO" id="GO:0046872">
    <property type="term" value="F:metal ion binding"/>
    <property type="evidence" value="ECO:0007669"/>
    <property type="project" value="UniProtKB-KW"/>
</dbReference>
<proteinExistence type="predicted"/>
<dbReference type="InterPro" id="IPR014710">
    <property type="entry name" value="RmlC-like_jellyroll"/>
</dbReference>
<feature type="chain" id="PRO_5021030583" evidence="2">
    <location>
        <begin position="27"/>
        <end position="147"/>
    </location>
</feature>
<dbReference type="SUPFAM" id="SSF51182">
    <property type="entry name" value="RmlC-like cupins"/>
    <property type="match status" value="1"/>
</dbReference>
<dbReference type="Proteomes" id="UP000305848">
    <property type="component" value="Unassembled WGS sequence"/>
</dbReference>
<evidence type="ECO:0000313" key="5">
    <source>
        <dbReference type="Proteomes" id="UP000305848"/>
    </source>
</evidence>
<evidence type="ECO:0000256" key="2">
    <source>
        <dbReference type="SAM" id="SignalP"/>
    </source>
</evidence>
<sequence>MQKYIVVTTIAISCFAAGLFASYSFAKKQKETGYILEHESDIGKNEPAPHHGNGSTTAYSFFNSAADSKLVFRKRVLHPGSEIGYHLQQADEIYYIVSGKGEMTMNNKVFTVQAGDAILTFPGSSHGLKQTGTEDLVIIINYEKSNG</sequence>
<keyword evidence="2" id="KW-0732">Signal</keyword>
<dbReference type="RefSeq" id="WP_137261775.1">
    <property type="nucleotide sequence ID" value="NZ_SZQL01000007.1"/>
</dbReference>
<dbReference type="InterPro" id="IPR013096">
    <property type="entry name" value="Cupin_2"/>
</dbReference>
<dbReference type="Pfam" id="PF07883">
    <property type="entry name" value="Cupin_2"/>
    <property type="match status" value="1"/>
</dbReference>
<dbReference type="CDD" id="cd02221">
    <property type="entry name" value="cupin_TM1287-like"/>
    <property type="match status" value="1"/>
</dbReference>
<feature type="signal peptide" evidence="2">
    <location>
        <begin position="1"/>
        <end position="26"/>
    </location>
</feature>
<evidence type="ECO:0000256" key="1">
    <source>
        <dbReference type="ARBA" id="ARBA00022723"/>
    </source>
</evidence>
<evidence type="ECO:0000313" key="4">
    <source>
        <dbReference type="EMBL" id="TKK68587.1"/>
    </source>
</evidence>
<name>A0A4U3L4T2_9BACT</name>
<keyword evidence="5" id="KW-1185">Reference proteome</keyword>
<dbReference type="PANTHER" id="PTHR35848">
    <property type="entry name" value="OXALATE-BINDING PROTEIN"/>
    <property type="match status" value="1"/>
</dbReference>